<feature type="region of interest" description="Disordered" evidence="1">
    <location>
        <begin position="85"/>
        <end position="111"/>
    </location>
</feature>
<evidence type="ECO:0000256" key="1">
    <source>
        <dbReference type="SAM" id="MobiDB-lite"/>
    </source>
</evidence>
<proteinExistence type="predicted"/>
<feature type="compositionally biased region" description="Basic and acidic residues" evidence="1">
    <location>
        <begin position="102"/>
        <end position="111"/>
    </location>
</feature>
<dbReference type="AlphaFoldDB" id="Q75GD4"/>
<name>Q75GD4_ORYSJ</name>
<organism evidence="2 3">
    <name type="scientific">Oryza sativa subsp. japonica</name>
    <name type="common">Rice</name>
    <dbReference type="NCBI Taxonomy" id="39947"/>
    <lineage>
        <taxon>Eukaryota</taxon>
        <taxon>Viridiplantae</taxon>
        <taxon>Streptophyta</taxon>
        <taxon>Embryophyta</taxon>
        <taxon>Tracheophyta</taxon>
        <taxon>Spermatophyta</taxon>
        <taxon>Magnoliopsida</taxon>
        <taxon>Liliopsida</taxon>
        <taxon>Poales</taxon>
        <taxon>Poaceae</taxon>
        <taxon>BOP clade</taxon>
        <taxon>Oryzoideae</taxon>
        <taxon>Oryzeae</taxon>
        <taxon>Oryzinae</taxon>
        <taxon>Oryza</taxon>
        <taxon>Oryza sativa</taxon>
    </lineage>
</organism>
<accession>Q75GD4</accession>
<sequence length="201" mass="21579">MAVCSSVAAATATARVRHRPRAAAAPPRPLPLRPCAAACPAANGLLVGRHRRHRTHVDPRRRLPPMALAARRLPPMALAARHPPAAADADAAATGRRCLPRKTKEEREREGAYHKWRNLPVCLAKRWGPPRPGPTRRGGAGLSVRWLAWLPRVLQGGRGSGWAGGPRDSSDAAATATATRRCVGGCLDLPRPRDMQCCLVV</sequence>
<protein>
    <submittedName>
        <fullName evidence="2">Uncharacterized protein</fullName>
    </submittedName>
</protein>
<dbReference type="Proteomes" id="UP000000763">
    <property type="component" value="Chromosome 3"/>
</dbReference>
<gene>
    <name evidence="2" type="primary">OSJNBb0028K20.13</name>
</gene>
<reference evidence="3" key="2">
    <citation type="journal article" date="2008" name="Nucleic Acids Res.">
        <title>The rice annotation project database (RAP-DB): 2008 update.</title>
        <authorList>
            <consortium name="The rice annotation project (RAP)"/>
        </authorList>
    </citation>
    <scope>GENOME REANNOTATION</scope>
    <source>
        <strain evidence="3">cv. Nipponbare</strain>
    </source>
</reference>
<evidence type="ECO:0000313" key="2">
    <source>
        <dbReference type="EMBL" id="AAR01696.1"/>
    </source>
</evidence>
<reference evidence="3" key="1">
    <citation type="journal article" date="2005" name="Nature">
        <title>The map-based sequence of the rice genome.</title>
        <authorList>
            <consortium name="International rice genome sequencing project (IRGSP)"/>
            <person name="Matsumoto T."/>
            <person name="Wu J."/>
            <person name="Kanamori H."/>
            <person name="Katayose Y."/>
            <person name="Fujisawa M."/>
            <person name="Namiki N."/>
            <person name="Mizuno H."/>
            <person name="Yamamoto K."/>
            <person name="Antonio B.A."/>
            <person name="Baba T."/>
            <person name="Sakata K."/>
            <person name="Nagamura Y."/>
            <person name="Aoki H."/>
            <person name="Arikawa K."/>
            <person name="Arita K."/>
            <person name="Bito T."/>
            <person name="Chiden Y."/>
            <person name="Fujitsuka N."/>
            <person name="Fukunaka R."/>
            <person name="Hamada M."/>
            <person name="Harada C."/>
            <person name="Hayashi A."/>
            <person name="Hijishita S."/>
            <person name="Honda M."/>
            <person name="Hosokawa S."/>
            <person name="Ichikawa Y."/>
            <person name="Idonuma A."/>
            <person name="Iijima M."/>
            <person name="Ikeda M."/>
            <person name="Ikeno M."/>
            <person name="Ito K."/>
            <person name="Ito S."/>
            <person name="Ito T."/>
            <person name="Ito Y."/>
            <person name="Ito Y."/>
            <person name="Iwabuchi A."/>
            <person name="Kamiya K."/>
            <person name="Karasawa W."/>
            <person name="Kurita K."/>
            <person name="Katagiri S."/>
            <person name="Kikuta A."/>
            <person name="Kobayashi H."/>
            <person name="Kobayashi N."/>
            <person name="Machita K."/>
            <person name="Maehara T."/>
            <person name="Masukawa M."/>
            <person name="Mizubayashi T."/>
            <person name="Mukai Y."/>
            <person name="Nagasaki H."/>
            <person name="Nagata Y."/>
            <person name="Naito S."/>
            <person name="Nakashima M."/>
            <person name="Nakama Y."/>
            <person name="Nakamichi Y."/>
            <person name="Nakamura M."/>
            <person name="Meguro A."/>
            <person name="Negishi M."/>
            <person name="Ohta I."/>
            <person name="Ohta T."/>
            <person name="Okamoto M."/>
            <person name="Ono N."/>
            <person name="Saji S."/>
            <person name="Sakaguchi M."/>
            <person name="Sakai K."/>
            <person name="Shibata M."/>
            <person name="Shimokawa T."/>
            <person name="Song J."/>
            <person name="Takazaki Y."/>
            <person name="Terasawa K."/>
            <person name="Tsugane M."/>
            <person name="Tsuji K."/>
            <person name="Ueda S."/>
            <person name="Waki K."/>
            <person name="Yamagata H."/>
            <person name="Yamamoto M."/>
            <person name="Yamamoto S."/>
            <person name="Yamane H."/>
            <person name="Yoshiki S."/>
            <person name="Yoshihara R."/>
            <person name="Yukawa K."/>
            <person name="Zhong H."/>
            <person name="Yano M."/>
            <person name="Yuan Q."/>
            <person name="Ouyang S."/>
            <person name="Liu J."/>
            <person name="Jones K.M."/>
            <person name="Gansberger K."/>
            <person name="Moffat K."/>
            <person name="Hill J."/>
            <person name="Bera J."/>
            <person name="Fadrosh D."/>
            <person name="Jin S."/>
            <person name="Johri S."/>
            <person name="Kim M."/>
            <person name="Overton L."/>
            <person name="Reardon M."/>
            <person name="Tsitrin T."/>
            <person name="Vuong H."/>
            <person name="Weaver B."/>
            <person name="Ciecko A."/>
            <person name="Tallon L."/>
            <person name="Jackson J."/>
            <person name="Pai G."/>
            <person name="Aken S.V."/>
            <person name="Utterback T."/>
            <person name="Reidmuller S."/>
            <person name="Feldblyum T."/>
            <person name="Hsiao J."/>
            <person name="Zismann V."/>
            <person name="Iobst S."/>
            <person name="de Vazeille A.R."/>
            <person name="Buell C.R."/>
            <person name="Ying K."/>
            <person name="Li Y."/>
            <person name="Lu T."/>
            <person name="Huang Y."/>
            <person name="Zhao Q."/>
            <person name="Feng Q."/>
            <person name="Zhang L."/>
            <person name="Zhu J."/>
            <person name="Weng Q."/>
            <person name="Mu J."/>
            <person name="Lu Y."/>
            <person name="Fan D."/>
            <person name="Liu Y."/>
            <person name="Guan J."/>
            <person name="Zhang Y."/>
            <person name="Yu S."/>
            <person name="Liu X."/>
            <person name="Zhang Y."/>
            <person name="Hong G."/>
            <person name="Han B."/>
            <person name="Choisne N."/>
            <person name="Demange N."/>
            <person name="Orjeda G."/>
            <person name="Samain S."/>
            <person name="Cattolico L."/>
            <person name="Pelletier E."/>
            <person name="Couloux A."/>
            <person name="Segurens B."/>
            <person name="Wincker P."/>
            <person name="D'Hont A."/>
            <person name="Scarpelli C."/>
            <person name="Weissenbach J."/>
            <person name="Salanoubat M."/>
            <person name="Quetier F."/>
            <person name="Yu Y."/>
            <person name="Kim H.R."/>
            <person name="Rambo T."/>
            <person name="Currie J."/>
            <person name="Collura K."/>
            <person name="Luo M."/>
            <person name="Yang T."/>
            <person name="Ammiraju J.S.S."/>
            <person name="Engler F."/>
            <person name="Soderlund C."/>
            <person name="Wing R.A."/>
            <person name="Palmer L.E."/>
            <person name="de la Bastide M."/>
            <person name="Spiegel L."/>
            <person name="Nascimento L."/>
            <person name="Zutavern T."/>
            <person name="O'Shaughnessy A."/>
            <person name="Dike S."/>
            <person name="Dedhia N."/>
            <person name="Preston R."/>
            <person name="Balija V."/>
            <person name="McCombie W.R."/>
            <person name="Chow T."/>
            <person name="Chen H."/>
            <person name="Chung M."/>
            <person name="Chen C."/>
            <person name="Shaw J."/>
            <person name="Wu H."/>
            <person name="Hsiao K."/>
            <person name="Chao Y."/>
            <person name="Chu M."/>
            <person name="Cheng C."/>
            <person name="Hour A."/>
            <person name="Lee P."/>
            <person name="Lin S."/>
            <person name="Lin Y."/>
            <person name="Liou J."/>
            <person name="Liu S."/>
            <person name="Hsing Y."/>
            <person name="Raghuvanshi S."/>
            <person name="Mohanty A."/>
            <person name="Bharti A.K."/>
            <person name="Gaur A."/>
            <person name="Gupta V."/>
            <person name="Kumar D."/>
            <person name="Ravi V."/>
            <person name="Vij S."/>
            <person name="Kapur A."/>
            <person name="Khurana P."/>
            <person name="Khurana P."/>
            <person name="Khurana J.P."/>
            <person name="Tyagi A.K."/>
            <person name="Gaikwad K."/>
            <person name="Singh A."/>
            <person name="Dalal V."/>
            <person name="Srivastava S."/>
            <person name="Dixit A."/>
            <person name="Pal A.K."/>
            <person name="Ghazi I.A."/>
            <person name="Yadav M."/>
            <person name="Pandit A."/>
            <person name="Bhargava A."/>
            <person name="Sureshbabu K."/>
            <person name="Batra K."/>
            <person name="Sharma T.R."/>
            <person name="Mohapatra T."/>
            <person name="Singh N.K."/>
            <person name="Messing J."/>
            <person name="Nelson A.B."/>
            <person name="Fuks G."/>
            <person name="Kavchok S."/>
            <person name="Keizer G."/>
            <person name="Linton E."/>
            <person name="Llaca V."/>
            <person name="Song R."/>
            <person name="Tanyolac B."/>
            <person name="Young S."/>
            <person name="Ho-Il K."/>
            <person name="Hahn J.H."/>
            <person name="Sangsakoo G."/>
            <person name="Vanavichit A."/>
            <person name="de Mattos Luiz.A.T."/>
            <person name="Zimmer P.D."/>
            <person name="Malone G."/>
            <person name="Dellagostin O."/>
            <person name="de Oliveira A.C."/>
            <person name="Bevan M."/>
            <person name="Bancroft I."/>
            <person name="Minx P."/>
            <person name="Cordum H."/>
            <person name="Wilson R."/>
            <person name="Cheng Z."/>
            <person name="Jin W."/>
            <person name="Jiang J."/>
            <person name="Leong S.A."/>
            <person name="Iwama H."/>
            <person name="Gojobori T."/>
            <person name="Itoh T."/>
            <person name="Niimura Y."/>
            <person name="Fujii Y."/>
            <person name="Habara T."/>
            <person name="Sakai H."/>
            <person name="Sato Y."/>
            <person name="Wilson G."/>
            <person name="Kumar K."/>
            <person name="McCouch S."/>
            <person name="Juretic N."/>
            <person name="Hoen D."/>
            <person name="Wright S."/>
            <person name="Bruskiewich R."/>
            <person name="Bureau T."/>
            <person name="Miyao A."/>
            <person name="Hirochika H."/>
            <person name="Nishikawa T."/>
            <person name="Kadowaki K."/>
            <person name="Sugiura M."/>
            <person name="Burr B."/>
            <person name="Sasaki T."/>
        </authorList>
    </citation>
    <scope>NUCLEOTIDE SEQUENCE [LARGE SCALE GENOMIC DNA]</scope>
    <source>
        <strain evidence="3">cv. Nipponbare</strain>
    </source>
</reference>
<evidence type="ECO:0000313" key="3">
    <source>
        <dbReference type="Proteomes" id="UP000000763"/>
    </source>
</evidence>
<dbReference type="EMBL" id="AC145386">
    <property type="protein sequence ID" value="AAR01696.1"/>
    <property type="molecule type" value="Genomic_DNA"/>
</dbReference>